<feature type="domain" description="VASt" evidence="7">
    <location>
        <begin position="241"/>
        <end position="408"/>
    </location>
</feature>
<sequence>MSSDQKGEKNEGTERAHPSVSSRSGSYGSSSNRTSSVEGRKAYTTEFVRALFQTSVGEVIGDFSCSFQRQAGRLYIASKGLYFYSNLFGFERKIEIQFEKVVNVSIIRRTSIQVRTGAEEVIIFRSFEDRDAVLEIVRPFCGICDTSNTCNSSSADGVNCQESPVRQSSDISVVINHEMSRESESDESDHDDSGVQVAIRGSEGQMPQFSADDSTANSKASPKAVADSACSDTETWSKIVDDTETWSKILQVDLPCKRVSDFFAKFLADDAPHSLDVFHTSIGDKNISVGMWSSSFLRSVRFDHHATPAKVLREQDYQTYGGAACLRNKTTVGNIPGSSSFHVEDIWLIQTAGESEDDQRVLIDVKYRIKFTSKTMLKSIITRRTGAETKGGYMQYFSFVQQKLGAQDELLMPGPGLKAPTFADRARALLRNALSAFERAPVSTALVLFAFLYATRLKQTIKQLEMALGDFEERMADFERMLSDRPPQD</sequence>
<evidence type="ECO:0000313" key="9">
    <source>
        <dbReference type="Proteomes" id="UP000266841"/>
    </source>
</evidence>
<feature type="region of interest" description="Disordered" evidence="6">
    <location>
        <begin position="1"/>
        <end position="35"/>
    </location>
</feature>
<evidence type="ECO:0000256" key="6">
    <source>
        <dbReference type="SAM" id="MobiDB-lite"/>
    </source>
</evidence>
<gene>
    <name evidence="8" type="ORF">THAOC_32861</name>
</gene>
<feature type="coiled-coil region" evidence="5">
    <location>
        <begin position="454"/>
        <end position="481"/>
    </location>
</feature>
<protein>
    <recommendedName>
        <fullName evidence="7">VASt domain-containing protein</fullName>
    </recommendedName>
</protein>
<evidence type="ECO:0000259" key="7">
    <source>
        <dbReference type="PROSITE" id="PS51778"/>
    </source>
</evidence>
<reference evidence="8 9" key="1">
    <citation type="journal article" date="2012" name="Genome Biol.">
        <title>Genome and low-iron response of an oceanic diatom adapted to chronic iron limitation.</title>
        <authorList>
            <person name="Lommer M."/>
            <person name="Specht M."/>
            <person name="Roy A.S."/>
            <person name="Kraemer L."/>
            <person name="Andreson R."/>
            <person name="Gutowska M.A."/>
            <person name="Wolf J."/>
            <person name="Bergner S.V."/>
            <person name="Schilhabel M.B."/>
            <person name="Klostermeier U.C."/>
            <person name="Beiko R.G."/>
            <person name="Rosenstiel P."/>
            <person name="Hippler M."/>
            <person name="Laroche J."/>
        </authorList>
    </citation>
    <scope>NUCLEOTIDE SEQUENCE [LARGE SCALE GENOMIC DNA]</scope>
    <source>
        <strain evidence="8 9">CCMP1005</strain>
    </source>
</reference>
<dbReference type="PANTHER" id="PTHR47666">
    <property type="entry name" value="PROTEIN VASCULAR ASSOCIATED DEATH 1, CHLOROPLASTIC"/>
    <property type="match status" value="1"/>
</dbReference>
<dbReference type="Pfam" id="PF16016">
    <property type="entry name" value="VASt"/>
    <property type="match status" value="1"/>
</dbReference>
<keyword evidence="4" id="KW-0472">Membrane</keyword>
<dbReference type="GO" id="GO:0016020">
    <property type="term" value="C:membrane"/>
    <property type="evidence" value="ECO:0007669"/>
    <property type="project" value="UniProtKB-SubCell"/>
</dbReference>
<name>K0R538_THAOC</name>
<accession>K0R538</accession>
<keyword evidence="3" id="KW-1133">Transmembrane helix</keyword>
<feature type="compositionally biased region" description="Low complexity" evidence="6">
    <location>
        <begin position="19"/>
        <end position="35"/>
    </location>
</feature>
<comment type="subcellular location">
    <subcellularLocation>
        <location evidence="1">Membrane</location>
        <topology evidence="1">Single-pass membrane protein</topology>
    </subcellularLocation>
</comment>
<organism evidence="8 9">
    <name type="scientific">Thalassiosira oceanica</name>
    <name type="common">Marine diatom</name>
    <dbReference type="NCBI Taxonomy" id="159749"/>
    <lineage>
        <taxon>Eukaryota</taxon>
        <taxon>Sar</taxon>
        <taxon>Stramenopiles</taxon>
        <taxon>Ochrophyta</taxon>
        <taxon>Bacillariophyta</taxon>
        <taxon>Coscinodiscophyceae</taxon>
        <taxon>Thalassiosirophycidae</taxon>
        <taxon>Thalassiosirales</taxon>
        <taxon>Thalassiosiraceae</taxon>
        <taxon>Thalassiosira</taxon>
    </lineage>
</organism>
<evidence type="ECO:0000256" key="1">
    <source>
        <dbReference type="ARBA" id="ARBA00004167"/>
    </source>
</evidence>
<feature type="region of interest" description="Disordered" evidence="6">
    <location>
        <begin position="203"/>
        <end position="224"/>
    </location>
</feature>
<dbReference type="OrthoDB" id="2162691at2759"/>
<dbReference type="Proteomes" id="UP000266841">
    <property type="component" value="Unassembled WGS sequence"/>
</dbReference>
<dbReference type="Pfam" id="PF02893">
    <property type="entry name" value="GRAM"/>
    <property type="match status" value="1"/>
</dbReference>
<dbReference type="SMART" id="SM00568">
    <property type="entry name" value="GRAM"/>
    <property type="match status" value="1"/>
</dbReference>
<dbReference type="InterPro" id="IPR004182">
    <property type="entry name" value="GRAM"/>
</dbReference>
<keyword evidence="2" id="KW-0812">Transmembrane</keyword>
<evidence type="ECO:0000256" key="5">
    <source>
        <dbReference type="SAM" id="Coils"/>
    </source>
</evidence>
<dbReference type="EMBL" id="AGNL01045962">
    <property type="protein sequence ID" value="EJK48353.1"/>
    <property type="molecule type" value="Genomic_DNA"/>
</dbReference>
<keyword evidence="5" id="KW-0175">Coiled coil</keyword>
<dbReference type="Gene3D" id="2.30.29.30">
    <property type="entry name" value="Pleckstrin-homology domain (PH domain)/Phosphotyrosine-binding domain (PTB)"/>
    <property type="match status" value="1"/>
</dbReference>
<evidence type="ECO:0000256" key="3">
    <source>
        <dbReference type="ARBA" id="ARBA00022989"/>
    </source>
</evidence>
<feature type="compositionally biased region" description="Basic and acidic residues" evidence="6">
    <location>
        <begin position="1"/>
        <end position="17"/>
    </location>
</feature>
<dbReference type="InterPro" id="IPR011993">
    <property type="entry name" value="PH-like_dom_sf"/>
</dbReference>
<evidence type="ECO:0000256" key="2">
    <source>
        <dbReference type="ARBA" id="ARBA00022692"/>
    </source>
</evidence>
<dbReference type="AlphaFoldDB" id="K0R538"/>
<dbReference type="InterPro" id="IPR031968">
    <property type="entry name" value="VASt"/>
</dbReference>
<keyword evidence="9" id="KW-1185">Reference proteome</keyword>
<dbReference type="eggNOG" id="ENOG502RUM1">
    <property type="taxonomic scope" value="Eukaryota"/>
</dbReference>
<proteinExistence type="predicted"/>
<dbReference type="PROSITE" id="PS51778">
    <property type="entry name" value="VAST"/>
    <property type="match status" value="1"/>
</dbReference>
<dbReference type="PANTHER" id="PTHR47666:SF1">
    <property type="entry name" value="PROTEIN VASCULAR ASSOCIATED DEATH 1, CHLOROPLASTIC"/>
    <property type="match status" value="1"/>
</dbReference>
<evidence type="ECO:0000313" key="8">
    <source>
        <dbReference type="EMBL" id="EJK48353.1"/>
    </source>
</evidence>
<dbReference type="OMA" id="NECALRI"/>
<evidence type="ECO:0000256" key="4">
    <source>
        <dbReference type="ARBA" id="ARBA00023136"/>
    </source>
</evidence>
<feature type="compositionally biased region" description="Polar residues" evidence="6">
    <location>
        <begin position="205"/>
        <end position="220"/>
    </location>
</feature>
<comment type="caution">
    <text evidence="8">The sequence shown here is derived from an EMBL/GenBank/DDBJ whole genome shotgun (WGS) entry which is preliminary data.</text>
</comment>